<gene>
    <name evidence="4" type="ORF">BKH30_09410</name>
    <name evidence="3" type="ORF">BKH31_09415</name>
    <name evidence="2" type="ORF">BKH32_08985</name>
</gene>
<name>A0A1Q8HZE6_9ACTO</name>
<protein>
    <submittedName>
        <fullName evidence="2">Uncharacterized protein</fullName>
    </submittedName>
</protein>
<dbReference type="EMBL" id="MSGO01000038">
    <property type="protein sequence ID" value="OLL14235.1"/>
    <property type="molecule type" value="Genomic_DNA"/>
</dbReference>
<evidence type="ECO:0000256" key="1">
    <source>
        <dbReference type="SAM" id="Phobius"/>
    </source>
</evidence>
<sequence>MSNRSLTDIRAVITGALGLIGLYLVACSVLFNSAEEMDKTGGINANLWSGLGLLAIAAGMGLWWWIKPNPSGGEQG</sequence>
<keyword evidence="1" id="KW-1133">Transmembrane helix</keyword>
<dbReference type="OrthoDB" id="5196985at2"/>
<evidence type="ECO:0000313" key="2">
    <source>
        <dbReference type="EMBL" id="OLL14235.1"/>
    </source>
</evidence>
<dbReference type="Proteomes" id="UP000186855">
    <property type="component" value="Unassembled WGS sequence"/>
</dbReference>
<reference evidence="5 6" key="1">
    <citation type="submission" date="2016-12" db="EMBL/GenBank/DDBJ databases">
        <title>Genomic comparison of strains in the 'Actinomyces naeslundii' group.</title>
        <authorList>
            <person name="Mughal S.R."/>
            <person name="Do T."/>
            <person name="Gilbert S.C."/>
            <person name="Witherden E.A."/>
            <person name="Didelot X."/>
            <person name="Beighton D."/>
        </authorList>
    </citation>
    <scope>NUCLEOTIDE SEQUENCE [LARGE SCALE GENOMIC DNA]</scope>
    <source>
        <strain evidence="3 6">R21091</strain>
        <strain evidence="4 7">S24V</strain>
        <strain evidence="2 5">S64C</strain>
    </source>
</reference>
<organism evidence="2 5">
    <name type="scientific">Actinomyces oris</name>
    <dbReference type="NCBI Taxonomy" id="544580"/>
    <lineage>
        <taxon>Bacteria</taxon>
        <taxon>Bacillati</taxon>
        <taxon>Actinomycetota</taxon>
        <taxon>Actinomycetes</taxon>
        <taxon>Actinomycetales</taxon>
        <taxon>Actinomycetaceae</taxon>
        <taxon>Actinomyces</taxon>
    </lineage>
</organism>
<comment type="caution">
    <text evidence="2">The sequence shown here is derived from an EMBL/GenBank/DDBJ whole genome shotgun (WGS) entry which is preliminary data.</text>
</comment>
<feature type="transmembrane region" description="Helical" evidence="1">
    <location>
        <begin position="45"/>
        <end position="66"/>
    </location>
</feature>
<proteinExistence type="predicted"/>
<evidence type="ECO:0000313" key="6">
    <source>
        <dbReference type="Proteomes" id="UP000186471"/>
    </source>
</evidence>
<keyword evidence="1" id="KW-0812">Transmembrane</keyword>
<accession>A0A1Q8HZE6</accession>
<dbReference type="Proteomes" id="UP000185736">
    <property type="component" value="Unassembled WGS sequence"/>
</dbReference>
<evidence type="ECO:0000313" key="5">
    <source>
        <dbReference type="Proteomes" id="UP000185736"/>
    </source>
</evidence>
<feature type="transmembrane region" description="Helical" evidence="1">
    <location>
        <begin position="12"/>
        <end position="33"/>
    </location>
</feature>
<evidence type="ECO:0000313" key="3">
    <source>
        <dbReference type="EMBL" id="OLO45437.1"/>
    </source>
</evidence>
<dbReference type="EMBL" id="MSKK01000039">
    <property type="protein sequence ID" value="OLO45437.1"/>
    <property type="molecule type" value="Genomic_DNA"/>
</dbReference>
<evidence type="ECO:0000313" key="7">
    <source>
        <dbReference type="Proteomes" id="UP000186855"/>
    </source>
</evidence>
<dbReference type="EMBL" id="MSKI01000110">
    <property type="protein sequence ID" value="OLO50537.1"/>
    <property type="molecule type" value="Genomic_DNA"/>
</dbReference>
<dbReference type="AlphaFoldDB" id="A0A1Q8HZE6"/>
<dbReference type="Proteomes" id="UP000186471">
    <property type="component" value="Unassembled WGS sequence"/>
</dbReference>
<dbReference type="RefSeq" id="WP_075249705.1">
    <property type="nucleotide sequence ID" value="NZ_MSGO01000038.1"/>
</dbReference>
<keyword evidence="1" id="KW-0472">Membrane</keyword>
<evidence type="ECO:0000313" key="4">
    <source>
        <dbReference type="EMBL" id="OLO50537.1"/>
    </source>
</evidence>